<keyword evidence="4" id="KW-1185">Reference proteome</keyword>
<accession>A0ABD2PL59</accession>
<keyword evidence="2" id="KW-0175">Coiled coil</keyword>
<evidence type="ECO:0000313" key="4">
    <source>
        <dbReference type="Proteomes" id="UP001626550"/>
    </source>
</evidence>
<evidence type="ECO:0000256" key="1">
    <source>
        <dbReference type="ARBA" id="ARBA00022737"/>
    </source>
</evidence>
<dbReference type="Pfam" id="PF00435">
    <property type="entry name" value="Spectrin"/>
    <property type="match status" value="3"/>
</dbReference>
<proteinExistence type="predicted"/>
<dbReference type="Gene3D" id="1.20.58.60">
    <property type="match status" value="3"/>
</dbReference>
<dbReference type="EMBL" id="JBJKFK010006145">
    <property type="protein sequence ID" value="KAL3307959.1"/>
    <property type="molecule type" value="Genomic_DNA"/>
</dbReference>
<dbReference type="Proteomes" id="UP001626550">
    <property type="component" value="Unassembled WGS sequence"/>
</dbReference>
<comment type="caution">
    <text evidence="3">The sequence shown here is derived from an EMBL/GenBank/DDBJ whole genome shotgun (WGS) entry which is preliminary data.</text>
</comment>
<gene>
    <name evidence="3" type="primary">SPTBN1_7</name>
    <name evidence="3" type="ORF">Ciccas_013517</name>
</gene>
<feature type="non-terminal residue" evidence="3">
    <location>
        <position position="343"/>
    </location>
</feature>
<reference evidence="3 4" key="1">
    <citation type="submission" date="2024-11" db="EMBL/GenBank/DDBJ databases">
        <title>Adaptive evolution of stress response genes in parasites aligns with host niche diversity.</title>
        <authorList>
            <person name="Hahn C."/>
            <person name="Resl P."/>
        </authorList>
    </citation>
    <scope>NUCLEOTIDE SEQUENCE [LARGE SCALE GENOMIC DNA]</scope>
    <source>
        <strain evidence="3">EGGRZ-B1_66</strain>
        <tissue evidence="3">Body</tissue>
    </source>
</reference>
<dbReference type="SUPFAM" id="SSF46966">
    <property type="entry name" value="Spectrin repeat"/>
    <property type="match status" value="3"/>
</dbReference>
<protein>
    <submittedName>
        <fullName evidence="3">Spectrin beta chain, non-erythrocytic 1</fullName>
    </submittedName>
</protein>
<dbReference type="AlphaFoldDB" id="A0ABD2PL59"/>
<name>A0ABD2PL59_9PLAT</name>
<dbReference type="InterPro" id="IPR002017">
    <property type="entry name" value="Spectrin_repeat"/>
</dbReference>
<feature type="coiled-coil region" evidence="2">
    <location>
        <begin position="208"/>
        <end position="245"/>
    </location>
</feature>
<evidence type="ECO:0000256" key="2">
    <source>
        <dbReference type="SAM" id="Coils"/>
    </source>
</evidence>
<dbReference type="InterPro" id="IPR018159">
    <property type="entry name" value="Spectrin/alpha-actinin"/>
</dbReference>
<keyword evidence="1" id="KW-0677">Repeat</keyword>
<dbReference type="CDD" id="cd00176">
    <property type="entry name" value="SPEC"/>
    <property type="match status" value="2"/>
</dbReference>
<organism evidence="3 4">
    <name type="scientific">Cichlidogyrus casuarinus</name>
    <dbReference type="NCBI Taxonomy" id="1844966"/>
    <lineage>
        <taxon>Eukaryota</taxon>
        <taxon>Metazoa</taxon>
        <taxon>Spiralia</taxon>
        <taxon>Lophotrochozoa</taxon>
        <taxon>Platyhelminthes</taxon>
        <taxon>Monogenea</taxon>
        <taxon>Monopisthocotylea</taxon>
        <taxon>Dactylogyridea</taxon>
        <taxon>Ancyrocephalidae</taxon>
        <taxon>Cichlidogyrus</taxon>
    </lineage>
</organism>
<evidence type="ECO:0000313" key="3">
    <source>
        <dbReference type="EMBL" id="KAL3307959.1"/>
    </source>
</evidence>
<dbReference type="SMART" id="SM00150">
    <property type="entry name" value="SPEC"/>
    <property type="match status" value="2"/>
</dbReference>
<dbReference type="PANTHER" id="PTHR11915">
    <property type="entry name" value="SPECTRIN/FILAMIN RELATED CYTOSKELETAL PROTEIN"/>
    <property type="match status" value="1"/>
</dbReference>
<sequence length="343" mass="40835">MRNFENFQKSLGGNDPRLVSVLNYGQTLTQTNPFQQEKIRQRCEQIKKKREELDKKAFERNEQLKQQLRLQEFIQEIQDVEEWIGDKNLVLMEEPTRDRSLATTYSRFKAFEGELEANKGKLDRVISEGEKLMADHPQLRSEVEPKVNALKNQWEDMKEKAHEKSLKLADANREKLFDETAKSMMTWITEVRSQVVTTTEEVTEEIGLVEINEQLKDQEKKDSELAAKRRLLQDMQMHADKLKEQYPERREEFEQVHQEVRLKLTELEAPLLDRRDKLAKQKRVRQFMRDIYDEIDWCTDKWNLIADARVGNSLLTTQQLKRRHRMLAKEVENHEPRINAICQ</sequence>